<keyword evidence="3" id="KW-1185">Reference proteome</keyword>
<evidence type="ECO:0000259" key="1">
    <source>
        <dbReference type="Pfam" id="PF12762"/>
    </source>
</evidence>
<reference evidence="2 3" key="1">
    <citation type="journal article" date="2013" name="Genome Announc.">
        <title>Complete Genome Sequence of Glaciecola psychrophila Strain 170T.</title>
        <authorList>
            <person name="Yin J."/>
            <person name="Chen J."/>
            <person name="Liu G."/>
            <person name="Yu Y."/>
            <person name="Song L."/>
            <person name="Wang X."/>
            <person name="Qu X."/>
        </authorList>
    </citation>
    <scope>NUCLEOTIDE SEQUENCE [LARGE SCALE GENOMIC DNA]</scope>
    <source>
        <strain evidence="2 3">170</strain>
    </source>
</reference>
<organism evidence="2 3">
    <name type="scientific">Paraglaciecola psychrophila 170</name>
    <dbReference type="NCBI Taxonomy" id="1129794"/>
    <lineage>
        <taxon>Bacteria</taxon>
        <taxon>Pseudomonadati</taxon>
        <taxon>Pseudomonadota</taxon>
        <taxon>Gammaproteobacteria</taxon>
        <taxon>Alteromonadales</taxon>
        <taxon>Alteromonadaceae</taxon>
        <taxon>Paraglaciecola</taxon>
    </lineage>
</organism>
<evidence type="ECO:0000313" key="3">
    <source>
        <dbReference type="Proteomes" id="UP000011864"/>
    </source>
</evidence>
<name>M4RYK4_9ALTE</name>
<feature type="domain" description="ISXO2-like transposase" evidence="1">
    <location>
        <begin position="2"/>
        <end position="33"/>
    </location>
</feature>
<dbReference type="AlphaFoldDB" id="M4RYK4"/>
<accession>M4RYK4</accession>
<dbReference type="Pfam" id="PF12762">
    <property type="entry name" value="DDE_Tnp_IS1595"/>
    <property type="match status" value="1"/>
</dbReference>
<gene>
    <name evidence="2" type="ORF">C427_5207</name>
</gene>
<proteinExistence type="predicted"/>
<dbReference type="PATRIC" id="fig|1129794.4.peg.5189"/>
<protein>
    <recommendedName>
        <fullName evidence="1">ISXO2-like transposase domain-containing protein</fullName>
    </recommendedName>
</protein>
<evidence type="ECO:0000313" key="2">
    <source>
        <dbReference type="EMBL" id="AGH47304.1"/>
    </source>
</evidence>
<dbReference type="InterPro" id="IPR024445">
    <property type="entry name" value="Tnp_ISXO2-like"/>
</dbReference>
<dbReference type="KEGG" id="gps:C427_5207"/>
<dbReference type="Proteomes" id="UP000011864">
    <property type="component" value="Chromosome"/>
</dbReference>
<dbReference type="eggNOG" id="COG3677">
    <property type="taxonomic scope" value="Bacteria"/>
</dbReference>
<dbReference type="HOGENOM" id="CLU_215405_0_0_6"/>
<dbReference type="EMBL" id="CP003837">
    <property type="protein sequence ID" value="AGH47304.1"/>
    <property type="molecule type" value="Genomic_DNA"/>
</dbReference>
<sequence length="46" mass="5507">MIGNLKTFLLGTFHGVMGNYLQEYLNEFCYRYNRCFVKKTPNRLVN</sequence>